<proteinExistence type="predicted"/>
<protein>
    <submittedName>
        <fullName evidence="1">Uncharacterized protein</fullName>
    </submittedName>
</protein>
<dbReference type="AlphaFoldDB" id="A0A8J2KTF4"/>
<evidence type="ECO:0000313" key="2">
    <source>
        <dbReference type="Proteomes" id="UP000708208"/>
    </source>
</evidence>
<comment type="caution">
    <text evidence="1">The sequence shown here is derived from an EMBL/GenBank/DDBJ whole genome shotgun (WGS) entry which is preliminary data.</text>
</comment>
<organism evidence="1 2">
    <name type="scientific">Allacma fusca</name>
    <dbReference type="NCBI Taxonomy" id="39272"/>
    <lineage>
        <taxon>Eukaryota</taxon>
        <taxon>Metazoa</taxon>
        <taxon>Ecdysozoa</taxon>
        <taxon>Arthropoda</taxon>
        <taxon>Hexapoda</taxon>
        <taxon>Collembola</taxon>
        <taxon>Symphypleona</taxon>
        <taxon>Sminthuridae</taxon>
        <taxon>Allacma</taxon>
    </lineage>
</organism>
<sequence length="129" mass="14911">MEYACKVDFTFISTLYAGITTMSLTLYPKTFSLCACDIYKVRVERVIEDKDKNTMDTAGLLHQRTHSCSSYLMCLMEAAEQPDDEGKICSLRVYTDFEIEDNKELRVFYEHRRILQGGDISPYECAFLT</sequence>
<name>A0A8J2KTF4_9HEXA</name>
<gene>
    <name evidence="1" type="ORF">AFUS01_LOCUS31388</name>
</gene>
<evidence type="ECO:0000313" key="1">
    <source>
        <dbReference type="EMBL" id="CAG7821025.1"/>
    </source>
</evidence>
<accession>A0A8J2KTF4</accession>
<dbReference type="Proteomes" id="UP000708208">
    <property type="component" value="Unassembled WGS sequence"/>
</dbReference>
<reference evidence="1" key="1">
    <citation type="submission" date="2021-06" db="EMBL/GenBank/DDBJ databases">
        <authorList>
            <person name="Hodson N. C."/>
            <person name="Mongue J. A."/>
            <person name="Jaron S. K."/>
        </authorList>
    </citation>
    <scope>NUCLEOTIDE SEQUENCE</scope>
</reference>
<keyword evidence="2" id="KW-1185">Reference proteome</keyword>
<dbReference type="EMBL" id="CAJVCH010497942">
    <property type="protein sequence ID" value="CAG7821025.1"/>
    <property type="molecule type" value="Genomic_DNA"/>
</dbReference>